<reference evidence="5 6" key="1">
    <citation type="journal article" date="2018" name="Science">
        <title>The opium poppy genome and morphinan production.</title>
        <authorList>
            <person name="Guo L."/>
            <person name="Winzer T."/>
            <person name="Yang X."/>
            <person name="Li Y."/>
            <person name="Ning Z."/>
            <person name="He Z."/>
            <person name="Teodor R."/>
            <person name="Lu Y."/>
            <person name="Bowser T.A."/>
            <person name="Graham I.A."/>
            <person name="Ye K."/>
        </authorList>
    </citation>
    <scope>NUCLEOTIDE SEQUENCE [LARGE SCALE GENOMIC DNA]</scope>
    <source>
        <strain evidence="6">cv. HN1</strain>
        <tissue evidence="5">Leaves</tissue>
    </source>
</reference>
<keyword evidence="1" id="KW-0805">Transcription regulation</keyword>
<feature type="region of interest" description="Disordered" evidence="4">
    <location>
        <begin position="182"/>
        <end position="213"/>
    </location>
</feature>
<dbReference type="Gramene" id="RZC84549">
    <property type="protein sequence ID" value="RZC84549"/>
    <property type="gene ID" value="C5167_047335"/>
</dbReference>
<dbReference type="GO" id="GO:0003677">
    <property type="term" value="F:DNA binding"/>
    <property type="evidence" value="ECO:0007669"/>
    <property type="project" value="InterPro"/>
</dbReference>
<dbReference type="PANTHER" id="PTHR31499">
    <property type="entry name" value="MYB FAMILY TRANSCRIPTION FACTOR PHL11"/>
    <property type="match status" value="1"/>
</dbReference>
<dbReference type="EMBL" id="CM010725">
    <property type="protein sequence ID" value="RZC84549.1"/>
    <property type="molecule type" value="Genomic_DNA"/>
</dbReference>
<dbReference type="SUPFAM" id="SSF46689">
    <property type="entry name" value="Homeodomain-like"/>
    <property type="match status" value="1"/>
</dbReference>
<dbReference type="Gene3D" id="1.10.10.60">
    <property type="entry name" value="Homeodomain-like"/>
    <property type="match status" value="1"/>
</dbReference>
<dbReference type="NCBIfam" id="TIGR01557">
    <property type="entry name" value="myb_SHAQKYF"/>
    <property type="match status" value="1"/>
</dbReference>
<evidence type="ECO:0000313" key="5">
    <source>
        <dbReference type="EMBL" id="RZC84549.1"/>
    </source>
</evidence>
<protein>
    <submittedName>
        <fullName evidence="5">Uncharacterized protein</fullName>
    </submittedName>
</protein>
<dbReference type="InterPro" id="IPR046955">
    <property type="entry name" value="PHR1-like"/>
</dbReference>
<evidence type="ECO:0000256" key="2">
    <source>
        <dbReference type="ARBA" id="ARBA00023163"/>
    </source>
</evidence>
<dbReference type="AlphaFoldDB" id="A0A4Y7LK49"/>
<organism evidence="5 6">
    <name type="scientific">Papaver somniferum</name>
    <name type="common">Opium poppy</name>
    <dbReference type="NCBI Taxonomy" id="3469"/>
    <lineage>
        <taxon>Eukaryota</taxon>
        <taxon>Viridiplantae</taxon>
        <taxon>Streptophyta</taxon>
        <taxon>Embryophyta</taxon>
        <taxon>Tracheophyta</taxon>
        <taxon>Spermatophyta</taxon>
        <taxon>Magnoliopsida</taxon>
        <taxon>Ranunculales</taxon>
        <taxon>Papaveraceae</taxon>
        <taxon>Papaveroideae</taxon>
        <taxon>Papaver</taxon>
    </lineage>
</organism>
<dbReference type="InterPro" id="IPR006447">
    <property type="entry name" value="Myb_dom_plants"/>
</dbReference>
<sequence length="265" mass="29792">MSSGNYGNNPNSDPGIASSRKWLRWTDGLRESFEGAVAQLGGPDKATPKGVLRVMGVQSLTIYHISKATYSLYRCVQKYRLSKYLPESTSDGKRTDRNCMWNQMYTVQRQLQLRIEAQGKYTSSESLTSSNASAAFLLNHHHVLGSLSPCHQGITTVRNLMIITEPTHQLPVKKEKKLAINEPSTPDSGCFAGGSPSKSPKDERVKKQRVNDDEDQMRLQKIYSDYLYTSPIVVFSGSLHYVGMYQEMSSHRNVKSRIPGTLLYY</sequence>
<name>A0A4Y7LK49_PAPSO</name>
<keyword evidence="2" id="KW-0804">Transcription</keyword>
<dbReference type="Proteomes" id="UP000316621">
    <property type="component" value="Chromosome 11"/>
</dbReference>
<evidence type="ECO:0000313" key="6">
    <source>
        <dbReference type="Proteomes" id="UP000316621"/>
    </source>
</evidence>
<gene>
    <name evidence="5" type="ORF">C5167_047335</name>
</gene>
<dbReference type="PANTHER" id="PTHR31499:SF83">
    <property type="entry name" value="MYB FAMILY TRANSCRIPTION FACTOR PHL7-LIKE ISOFORM X2"/>
    <property type="match status" value="1"/>
</dbReference>
<proteinExistence type="predicted"/>
<evidence type="ECO:0000256" key="3">
    <source>
        <dbReference type="ARBA" id="ARBA00023242"/>
    </source>
</evidence>
<feature type="compositionally biased region" description="Basic and acidic residues" evidence="4">
    <location>
        <begin position="199"/>
        <end position="211"/>
    </location>
</feature>
<evidence type="ECO:0000256" key="1">
    <source>
        <dbReference type="ARBA" id="ARBA00023015"/>
    </source>
</evidence>
<keyword evidence="3" id="KW-0539">Nucleus</keyword>
<dbReference type="GO" id="GO:0003700">
    <property type="term" value="F:DNA-binding transcription factor activity"/>
    <property type="evidence" value="ECO:0007669"/>
    <property type="project" value="InterPro"/>
</dbReference>
<keyword evidence="6" id="KW-1185">Reference proteome</keyword>
<accession>A0A4Y7LK49</accession>
<dbReference type="InterPro" id="IPR009057">
    <property type="entry name" value="Homeodomain-like_sf"/>
</dbReference>
<evidence type="ECO:0000256" key="4">
    <source>
        <dbReference type="SAM" id="MobiDB-lite"/>
    </source>
</evidence>